<protein>
    <submittedName>
        <fullName evidence="1">Uncharacterized protein</fullName>
    </submittedName>
</protein>
<organism evidence="1 2">
    <name type="scientific">Flavonifractor plautii 1_3_50AFAA</name>
    <dbReference type="NCBI Taxonomy" id="742738"/>
    <lineage>
        <taxon>Bacteria</taxon>
        <taxon>Bacillati</taxon>
        <taxon>Bacillota</taxon>
        <taxon>Clostridia</taxon>
        <taxon>Eubacteriales</taxon>
        <taxon>Oscillospiraceae</taxon>
        <taxon>Flavonifractor</taxon>
    </lineage>
</organism>
<proteinExistence type="predicted"/>
<name>A0A096B2R5_FLAPL</name>
<accession>A0A096B2R5</accession>
<dbReference type="HOGENOM" id="CLU_1892559_0_0_9"/>
<dbReference type="AlphaFoldDB" id="A0A096B2R5"/>
<sequence length="134" mass="15844">MQESCNSSRPLCICSKNMTTDQLLRHMRQNLQLDHFELAYHSLEPEKGRRLCMTGICRQCGQRLCYGVELPEHEAPERLLAAIYHWCLHLWMVEGFRSAEDERDFRTVFSSLFHKEDQELAQGWLERTEAQNTQ</sequence>
<evidence type="ECO:0000313" key="1">
    <source>
        <dbReference type="EMBL" id="KGF53236.1"/>
    </source>
</evidence>
<comment type="caution">
    <text evidence="1">The sequence shown here is derived from an EMBL/GenBank/DDBJ whole genome shotgun (WGS) entry which is preliminary data.</text>
</comment>
<dbReference type="EMBL" id="ADLO01000114">
    <property type="protein sequence ID" value="KGF53236.1"/>
    <property type="molecule type" value="Genomic_DNA"/>
</dbReference>
<dbReference type="RefSeq" id="WP_157838686.1">
    <property type="nucleotide sequence ID" value="NZ_KN174167.1"/>
</dbReference>
<gene>
    <name evidence="1" type="ORF">HMPREF9460_03745</name>
</gene>
<reference evidence="1 2" key="1">
    <citation type="submission" date="2011-08" db="EMBL/GenBank/DDBJ databases">
        <title>The Genome Sequence of Clostridium orbiscindens 1_3_50AFAA.</title>
        <authorList>
            <consortium name="The Broad Institute Genome Sequencing Platform"/>
            <person name="Earl A."/>
            <person name="Ward D."/>
            <person name="Feldgarden M."/>
            <person name="Gevers D."/>
            <person name="Daigneault M."/>
            <person name="Strauss J."/>
            <person name="Allen-Vercoe E."/>
            <person name="Young S.K."/>
            <person name="Zeng Q."/>
            <person name="Gargeya S."/>
            <person name="Fitzgerald M."/>
            <person name="Haas B."/>
            <person name="Abouelleil A."/>
            <person name="Alvarado L."/>
            <person name="Arachchi H.M."/>
            <person name="Berlin A."/>
            <person name="Brown A."/>
            <person name="Chapman S.B."/>
            <person name="Chen Z."/>
            <person name="Dunbar C."/>
            <person name="Freedman E."/>
            <person name="Gearin G."/>
            <person name="Gellesch M."/>
            <person name="Goldberg J."/>
            <person name="Griggs A."/>
            <person name="Gujja S."/>
            <person name="Heiman D."/>
            <person name="Howarth C."/>
            <person name="Larson L."/>
            <person name="Lui A."/>
            <person name="MacDonald P.J.P."/>
            <person name="Montmayeur A."/>
            <person name="Murphy C."/>
            <person name="Neiman D."/>
            <person name="Pearson M."/>
            <person name="Priest M."/>
            <person name="Roberts A."/>
            <person name="Saif S."/>
            <person name="Shea T."/>
            <person name="Shenoy N."/>
            <person name="Sisk P."/>
            <person name="Stolte C."/>
            <person name="Sykes S."/>
            <person name="Wortman J."/>
            <person name="Nusbaum C."/>
            <person name="Birren B."/>
        </authorList>
    </citation>
    <scope>NUCLEOTIDE SEQUENCE [LARGE SCALE GENOMIC DNA]</scope>
    <source>
        <strain evidence="1 2">1_3_50AFAA</strain>
    </source>
</reference>
<dbReference type="PATRIC" id="fig|742738.3.peg.3855"/>
<keyword evidence="2" id="KW-1185">Reference proteome</keyword>
<evidence type="ECO:0000313" key="2">
    <source>
        <dbReference type="Proteomes" id="UP000029585"/>
    </source>
</evidence>
<dbReference type="Proteomes" id="UP000029585">
    <property type="component" value="Unassembled WGS sequence"/>
</dbReference>